<dbReference type="PANTHER" id="PTHR42802:SF1">
    <property type="entry name" value="L-ORNITHINE N(5)-MONOOXYGENASE"/>
    <property type="match status" value="1"/>
</dbReference>
<name>A0ABY8GAY0_9GAMM</name>
<keyword evidence="7" id="KW-0560">Oxidoreductase</keyword>
<evidence type="ECO:0000256" key="7">
    <source>
        <dbReference type="ARBA" id="ARBA00023002"/>
    </source>
</evidence>
<dbReference type="Pfam" id="PF13434">
    <property type="entry name" value="Lys_Orn_oxgnase"/>
    <property type="match status" value="1"/>
</dbReference>
<keyword evidence="6" id="KW-0521">NADP</keyword>
<dbReference type="InterPro" id="IPR025700">
    <property type="entry name" value="Lys/Orn_oxygenase"/>
</dbReference>
<dbReference type="PANTHER" id="PTHR42802">
    <property type="entry name" value="MONOOXYGENASE"/>
    <property type="match status" value="1"/>
</dbReference>
<reference evidence="8 9" key="1">
    <citation type="submission" date="2022-12" db="EMBL/GenBank/DDBJ databases">
        <title>Complete genome sequencing of Dickeya lacustris type strain LMG30899.</title>
        <authorList>
            <person name="Dobhal S."/>
            <person name="Arizala D."/>
            <person name="Arif M."/>
        </authorList>
    </citation>
    <scope>NUCLEOTIDE SEQUENCE [LARGE SCALE GENOMIC DNA]</scope>
    <source>
        <strain evidence="8 9">LMG30899</strain>
    </source>
</reference>
<evidence type="ECO:0000256" key="1">
    <source>
        <dbReference type="ARBA" id="ARBA00001974"/>
    </source>
</evidence>
<evidence type="ECO:0000256" key="4">
    <source>
        <dbReference type="ARBA" id="ARBA00022630"/>
    </source>
</evidence>
<comment type="pathway">
    <text evidence="2">Siderophore biosynthesis.</text>
</comment>
<sequence length="442" mass="49530">MLSNIYDIIGVGFGPANLALSICIDENNEKLKYPASPLKSLFFEKNESFSWHPGMLINDATMQISYLKDLVTLRNPASPFSFLNYLHQKNRLEDFINLKSFYPTRVEYFDYLNWAAQQQQDCVRYAHRVDDIKPRRLSDGSTIVEVWVTDLSNGTQHRFLTKNLAVATGIVPKMPEIHQVSASVIHSSQFLPTIQNIPSSDTKKFLVVGGGQSAAEIVNHLYDRFDNATVTSVFSTFGFKPADDSHFVNRIFDAESVDMFFSASASLKSKIMDTHADTNYSVVDGDLIAEIYKKVYQEKVNNQKRIQLRQLTRLSSVKHVGSKPIATLHNLKTDEIYTEEFDYIIMATGYRVPDITELFPSASELIALAEDNSITLDRNYSVSINRPLAGKIYLPGMSEAHHGLSATLLSLLPIRANEIVRDVTNTLSVKAASVSAEVVNAN</sequence>
<evidence type="ECO:0000256" key="3">
    <source>
        <dbReference type="ARBA" id="ARBA00007588"/>
    </source>
</evidence>
<dbReference type="RefSeq" id="WP_125258357.1">
    <property type="nucleotide sequence ID" value="NZ_CP114280.1"/>
</dbReference>
<accession>A0ABY8GAY0</accession>
<gene>
    <name evidence="8" type="ORF">O1Q98_07890</name>
</gene>
<dbReference type="Gene3D" id="3.50.50.60">
    <property type="entry name" value="FAD/NAD(P)-binding domain"/>
    <property type="match status" value="1"/>
</dbReference>
<organism evidence="8 9">
    <name type="scientific">Dickeya lacustris</name>
    <dbReference type="NCBI Taxonomy" id="2259638"/>
    <lineage>
        <taxon>Bacteria</taxon>
        <taxon>Pseudomonadati</taxon>
        <taxon>Pseudomonadota</taxon>
        <taxon>Gammaproteobacteria</taxon>
        <taxon>Enterobacterales</taxon>
        <taxon>Pectobacteriaceae</taxon>
        <taxon>Dickeya</taxon>
    </lineage>
</organism>
<evidence type="ECO:0000256" key="5">
    <source>
        <dbReference type="ARBA" id="ARBA00022827"/>
    </source>
</evidence>
<keyword evidence="8" id="KW-0503">Monooxygenase</keyword>
<dbReference type="Proteomes" id="UP001219630">
    <property type="component" value="Chromosome"/>
</dbReference>
<keyword evidence="9" id="KW-1185">Reference proteome</keyword>
<proteinExistence type="inferred from homology"/>
<protein>
    <submittedName>
        <fullName evidence="8">SidA/IucD/PvdA family monooxygenase</fullName>
    </submittedName>
</protein>
<evidence type="ECO:0000313" key="8">
    <source>
        <dbReference type="EMBL" id="WFN57125.1"/>
    </source>
</evidence>
<dbReference type="InterPro" id="IPR036188">
    <property type="entry name" value="FAD/NAD-bd_sf"/>
</dbReference>
<comment type="cofactor">
    <cofactor evidence="1">
        <name>FAD</name>
        <dbReference type="ChEBI" id="CHEBI:57692"/>
    </cofactor>
</comment>
<keyword evidence="5" id="KW-0274">FAD</keyword>
<evidence type="ECO:0000256" key="2">
    <source>
        <dbReference type="ARBA" id="ARBA00004924"/>
    </source>
</evidence>
<dbReference type="GO" id="GO:0004497">
    <property type="term" value="F:monooxygenase activity"/>
    <property type="evidence" value="ECO:0007669"/>
    <property type="project" value="UniProtKB-KW"/>
</dbReference>
<evidence type="ECO:0000313" key="9">
    <source>
        <dbReference type="Proteomes" id="UP001219630"/>
    </source>
</evidence>
<evidence type="ECO:0000256" key="6">
    <source>
        <dbReference type="ARBA" id="ARBA00022857"/>
    </source>
</evidence>
<dbReference type="SUPFAM" id="SSF51905">
    <property type="entry name" value="FAD/NAD(P)-binding domain"/>
    <property type="match status" value="1"/>
</dbReference>
<dbReference type="EMBL" id="CP114280">
    <property type="protein sequence ID" value="WFN57125.1"/>
    <property type="molecule type" value="Genomic_DNA"/>
</dbReference>
<keyword evidence="4" id="KW-0285">Flavoprotein</keyword>
<comment type="similarity">
    <text evidence="3">Belongs to the lysine N(6)-hydroxylase/L-ornithine N(5)-oxygenase family.</text>
</comment>